<evidence type="ECO:0000313" key="7">
    <source>
        <dbReference type="Proteomes" id="UP000782880"/>
    </source>
</evidence>
<dbReference type="Pfam" id="PF03466">
    <property type="entry name" value="LysR_substrate"/>
    <property type="match status" value="1"/>
</dbReference>
<evidence type="ECO:0000256" key="2">
    <source>
        <dbReference type="ARBA" id="ARBA00023015"/>
    </source>
</evidence>
<feature type="domain" description="HTH lysR-type" evidence="5">
    <location>
        <begin position="1"/>
        <end position="58"/>
    </location>
</feature>
<gene>
    <name evidence="6" type="ORF">K8V20_07660</name>
</gene>
<dbReference type="InterPro" id="IPR050950">
    <property type="entry name" value="HTH-type_LysR_regulators"/>
</dbReference>
<evidence type="ECO:0000259" key="5">
    <source>
        <dbReference type="PROSITE" id="PS50931"/>
    </source>
</evidence>
<sequence length="293" mass="31979">MTLTDCQILMIVAQLGTFAAAAEQMHLTPSAISHAVSGMEAECGFPLFTRTKSGVTLTAAGESLFPSIRQMLNSSELLDQSIAQINGMHKGVLRLGVFNSTCVTWMPKLVPPFQQEFPGIDVQIYQGSYADIAAWLKNGVVELGFLSNSSAKDLDFEPLYEDPLICIAPASYKPKRPGCVWAEELQGQPFVSQQADVDADIQSYFKKNDLHVNSRCYIVDDQSMISMVSCGQGLAIMPELMFKMGTDHSGCQVLRLEPAAGRTIGVAFLSRSGLSPAASRFIEHARRYAQTLK</sequence>
<dbReference type="GO" id="GO:0003677">
    <property type="term" value="F:DNA binding"/>
    <property type="evidence" value="ECO:0007669"/>
    <property type="project" value="UniProtKB-KW"/>
</dbReference>
<dbReference type="InterPro" id="IPR036388">
    <property type="entry name" value="WH-like_DNA-bd_sf"/>
</dbReference>
<dbReference type="EMBL" id="DYVE01000199">
    <property type="protein sequence ID" value="HJG28505.1"/>
    <property type="molecule type" value="Genomic_DNA"/>
</dbReference>
<dbReference type="PANTHER" id="PTHR30419">
    <property type="entry name" value="HTH-TYPE TRANSCRIPTIONAL REGULATOR YBHD"/>
    <property type="match status" value="1"/>
</dbReference>
<evidence type="ECO:0000256" key="1">
    <source>
        <dbReference type="ARBA" id="ARBA00009437"/>
    </source>
</evidence>
<dbReference type="InterPro" id="IPR036390">
    <property type="entry name" value="WH_DNA-bd_sf"/>
</dbReference>
<dbReference type="CDD" id="cd05466">
    <property type="entry name" value="PBP2_LTTR_substrate"/>
    <property type="match status" value="1"/>
</dbReference>
<dbReference type="PANTHER" id="PTHR30419:SF28">
    <property type="entry name" value="HTH-TYPE TRANSCRIPTIONAL REGULATOR BSDA"/>
    <property type="match status" value="1"/>
</dbReference>
<dbReference type="Gene3D" id="3.40.190.290">
    <property type="match status" value="1"/>
</dbReference>
<dbReference type="FunFam" id="1.10.10.10:FF:000001">
    <property type="entry name" value="LysR family transcriptional regulator"/>
    <property type="match status" value="1"/>
</dbReference>
<reference evidence="6" key="2">
    <citation type="submission" date="2021-09" db="EMBL/GenBank/DDBJ databases">
        <authorList>
            <person name="Gilroy R."/>
        </authorList>
    </citation>
    <scope>NUCLEOTIDE SEQUENCE</scope>
    <source>
        <strain evidence="6">ChiBcec21-2208</strain>
    </source>
</reference>
<proteinExistence type="inferred from homology"/>
<comment type="similarity">
    <text evidence="1">Belongs to the LysR transcriptional regulatory family.</text>
</comment>
<dbReference type="GO" id="GO:0003700">
    <property type="term" value="F:DNA-binding transcription factor activity"/>
    <property type="evidence" value="ECO:0007669"/>
    <property type="project" value="InterPro"/>
</dbReference>
<keyword evidence="3" id="KW-0238">DNA-binding</keyword>
<comment type="caution">
    <text evidence="6">The sequence shown here is derived from an EMBL/GenBank/DDBJ whole genome shotgun (WGS) entry which is preliminary data.</text>
</comment>
<dbReference type="InterPro" id="IPR000847">
    <property type="entry name" value="LysR_HTH_N"/>
</dbReference>
<dbReference type="InterPro" id="IPR005119">
    <property type="entry name" value="LysR_subst-bd"/>
</dbReference>
<dbReference type="PROSITE" id="PS50931">
    <property type="entry name" value="HTH_LYSR"/>
    <property type="match status" value="1"/>
</dbReference>
<organism evidence="6 7">
    <name type="scientific">Subdoligranulum variabile</name>
    <dbReference type="NCBI Taxonomy" id="214851"/>
    <lineage>
        <taxon>Bacteria</taxon>
        <taxon>Bacillati</taxon>
        <taxon>Bacillota</taxon>
        <taxon>Clostridia</taxon>
        <taxon>Eubacteriales</taxon>
        <taxon>Oscillospiraceae</taxon>
        <taxon>Subdoligranulum</taxon>
    </lineage>
</organism>
<name>A0A921IJG4_9FIRM</name>
<reference evidence="6" key="1">
    <citation type="journal article" date="2021" name="PeerJ">
        <title>Extensive microbial diversity within the chicken gut microbiome revealed by metagenomics and culture.</title>
        <authorList>
            <person name="Gilroy R."/>
            <person name="Ravi A."/>
            <person name="Getino M."/>
            <person name="Pursley I."/>
            <person name="Horton D.L."/>
            <person name="Alikhan N.F."/>
            <person name="Baker D."/>
            <person name="Gharbi K."/>
            <person name="Hall N."/>
            <person name="Watson M."/>
            <person name="Adriaenssens E.M."/>
            <person name="Foster-Nyarko E."/>
            <person name="Jarju S."/>
            <person name="Secka A."/>
            <person name="Antonio M."/>
            <person name="Oren A."/>
            <person name="Chaudhuri R.R."/>
            <person name="La Ragione R."/>
            <person name="Hildebrand F."/>
            <person name="Pallen M.J."/>
        </authorList>
    </citation>
    <scope>NUCLEOTIDE SEQUENCE</scope>
    <source>
        <strain evidence="6">ChiBcec21-2208</strain>
    </source>
</reference>
<protein>
    <submittedName>
        <fullName evidence="6">LysR family transcriptional regulator</fullName>
    </submittedName>
</protein>
<dbReference type="AlphaFoldDB" id="A0A921IJG4"/>
<dbReference type="SUPFAM" id="SSF46785">
    <property type="entry name" value="Winged helix' DNA-binding domain"/>
    <property type="match status" value="1"/>
</dbReference>
<keyword evidence="2" id="KW-0805">Transcription regulation</keyword>
<evidence type="ECO:0000256" key="4">
    <source>
        <dbReference type="ARBA" id="ARBA00023163"/>
    </source>
</evidence>
<dbReference type="GO" id="GO:0005829">
    <property type="term" value="C:cytosol"/>
    <property type="evidence" value="ECO:0007669"/>
    <property type="project" value="TreeGrafter"/>
</dbReference>
<evidence type="ECO:0000256" key="3">
    <source>
        <dbReference type="ARBA" id="ARBA00023125"/>
    </source>
</evidence>
<dbReference type="SUPFAM" id="SSF53850">
    <property type="entry name" value="Periplasmic binding protein-like II"/>
    <property type="match status" value="1"/>
</dbReference>
<dbReference type="Proteomes" id="UP000782880">
    <property type="component" value="Unassembled WGS sequence"/>
</dbReference>
<evidence type="ECO:0000313" key="6">
    <source>
        <dbReference type="EMBL" id="HJG28505.1"/>
    </source>
</evidence>
<dbReference type="Gene3D" id="1.10.10.10">
    <property type="entry name" value="Winged helix-like DNA-binding domain superfamily/Winged helix DNA-binding domain"/>
    <property type="match status" value="1"/>
</dbReference>
<dbReference type="Pfam" id="PF00126">
    <property type="entry name" value="HTH_1"/>
    <property type="match status" value="1"/>
</dbReference>
<accession>A0A921IJG4</accession>
<keyword evidence="4" id="KW-0804">Transcription</keyword>